<dbReference type="InterPro" id="IPR003615">
    <property type="entry name" value="HNH_nuc"/>
</dbReference>
<name>A0A4P7GN33_9ACTN</name>
<dbReference type="Pfam" id="PF02720">
    <property type="entry name" value="DUF222"/>
    <property type="match status" value="1"/>
</dbReference>
<dbReference type="Proteomes" id="UP000294894">
    <property type="component" value="Chromosome"/>
</dbReference>
<keyword evidence="3" id="KW-0540">Nuclease</keyword>
<evidence type="ECO:0000313" key="4">
    <source>
        <dbReference type="Proteomes" id="UP000294894"/>
    </source>
</evidence>
<dbReference type="EMBL" id="CP038267">
    <property type="protein sequence ID" value="QBR93201.1"/>
    <property type="molecule type" value="Genomic_DNA"/>
</dbReference>
<dbReference type="Gene3D" id="1.10.30.50">
    <property type="match status" value="1"/>
</dbReference>
<keyword evidence="3" id="KW-0378">Hydrolase</keyword>
<sequence length="420" mass="44728">MTAVLDLHPTPGHPATAVAIVHEALDGIEVEALAPDQYAATIAELARARSRLHALELKLVAAAERARVAAEAGCASTGAWLSRQTRSGGAAAARAVKLATDLDDRLPVTAEALSDGAVSPEHASVIAHATSRLPAGLTGDQVATVEASLVAKARRVDPVQLRRLARRALAAVEEDTSAVDAHEDAQLRDEEAVALARTRLTLHDNGDGTTSGHFTVPTLAASILRKALDAMTAPRRGRLGATRAQAGDARVDRDWAHERGLAFTDLLEHLPTDRLHGKVAATLVVTLDLDTLRGQLKAAGLDTGDLVSAAEARRLACQAGLVPAVLRGQSQPLDLGRSSRLFTEAQRVAGATRHTSCSADGCEVPYAWCELHHRRPWSRGGRTDQADMVPLCGFHHRRIHDPGHLHQRLPDGSVRFSRRT</sequence>
<dbReference type="GO" id="GO:0004519">
    <property type="term" value="F:endonuclease activity"/>
    <property type="evidence" value="ECO:0007669"/>
    <property type="project" value="UniProtKB-KW"/>
</dbReference>
<dbReference type="InterPro" id="IPR003870">
    <property type="entry name" value="DUF222"/>
</dbReference>
<feature type="domain" description="HNH nuclease" evidence="2">
    <location>
        <begin position="347"/>
        <end position="397"/>
    </location>
</feature>
<reference evidence="3 4" key="1">
    <citation type="submission" date="2019-03" db="EMBL/GenBank/DDBJ databases">
        <title>Three New Species of Nocardioides, Nocardioides euryhalodurans sp. nov., Nocardioides seonyuensis sp. nov. and Nocardioides eburneoflavus sp. nov., Iolated from Soil.</title>
        <authorList>
            <person name="Roh S.G."/>
            <person name="Lee C."/>
            <person name="Kim M.-K."/>
            <person name="Kim S.B."/>
        </authorList>
    </citation>
    <scope>NUCLEOTIDE SEQUENCE [LARGE SCALE GENOMIC DNA]</scope>
    <source>
        <strain evidence="3 4">MMS17-SY117</strain>
    </source>
</reference>
<gene>
    <name evidence="3" type="ORF">EXE57_13705</name>
</gene>
<keyword evidence="1" id="KW-0175">Coiled coil</keyword>
<evidence type="ECO:0000256" key="1">
    <source>
        <dbReference type="SAM" id="Coils"/>
    </source>
</evidence>
<dbReference type="CDD" id="cd00085">
    <property type="entry name" value="HNHc"/>
    <property type="match status" value="1"/>
</dbReference>
<evidence type="ECO:0000259" key="2">
    <source>
        <dbReference type="SMART" id="SM00507"/>
    </source>
</evidence>
<organism evidence="3 4">
    <name type="scientific">Nocardioides euryhalodurans</name>
    <dbReference type="NCBI Taxonomy" id="2518370"/>
    <lineage>
        <taxon>Bacteria</taxon>
        <taxon>Bacillati</taxon>
        <taxon>Actinomycetota</taxon>
        <taxon>Actinomycetes</taxon>
        <taxon>Propionibacteriales</taxon>
        <taxon>Nocardioidaceae</taxon>
        <taxon>Nocardioides</taxon>
    </lineage>
</organism>
<protein>
    <submittedName>
        <fullName evidence="3">HNH endonuclease</fullName>
    </submittedName>
</protein>
<evidence type="ECO:0000313" key="3">
    <source>
        <dbReference type="EMBL" id="QBR93201.1"/>
    </source>
</evidence>
<proteinExistence type="predicted"/>
<dbReference type="KEGG" id="noy:EXE57_13705"/>
<keyword evidence="3" id="KW-0255">Endonuclease</keyword>
<keyword evidence="4" id="KW-1185">Reference proteome</keyword>
<feature type="coiled-coil region" evidence="1">
    <location>
        <begin position="38"/>
        <end position="65"/>
    </location>
</feature>
<dbReference type="AlphaFoldDB" id="A0A4P7GN33"/>
<dbReference type="SMART" id="SM00507">
    <property type="entry name" value="HNHc"/>
    <property type="match status" value="1"/>
</dbReference>
<accession>A0A4P7GN33</accession>
<dbReference type="RefSeq" id="WP_135078385.1">
    <property type="nucleotide sequence ID" value="NZ_CP038267.1"/>
</dbReference>
<dbReference type="OrthoDB" id="3634417at2"/>